<feature type="transmembrane region" description="Helical" evidence="6">
    <location>
        <begin position="167"/>
        <end position="187"/>
    </location>
</feature>
<dbReference type="Proteomes" id="UP000885759">
    <property type="component" value="Unassembled WGS sequence"/>
</dbReference>
<organism evidence="8">
    <name type="scientific">Oceanithermus profundus</name>
    <dbReference type="NCBI Taxonomy" id="187137"/>
    <lineage>
        <taxon>Bacteria</taxon>
        <taxon>Thermotogati</taxon>
        <taxon>Deinococcota</taxon>
        <taxon>Deinococci</taxon>
        <taxon>Thermales</taxon>
        <taxon>Thermaceae</taxon>
        <taxon>Oceanithermus</taxon>
    </lineage>
</organism>
<feature type="transmembrane region" description="Helical" evidence="6">
    <location>
        <begin position="36"/>
        <end position="54"/>
    </location>
</feature>
<feature type="transmembrane region" description="Helical" evidence="6">
    <location>
        <begin position="199"/>
        <end position="220"/>
    </location>
</feature>
<sequence>MSAHLRGLLALTLVTLIWGSTFVVVKDALTGFPPSLLMWARFLVGAVFFLPFYKRARRAWGPGLDLAFWAFVGYATQTIGLLYTTAGRSAFITALSVVLVPVFAGLLGRRVPVWVWLGALASFVGVGLLAYDGSPPNAGDFWTLVTAVTYAVYILRLEQHTRLHDAFALSLTQLVGLSLFVGAWAWVSGDLAAFSGFSVPWAAVLYLGVAATALTTWLMAVGQRSVSAPEAAVIYSMEPVWAAIFAYFVLGEVLGLRGVAGGALVVLAVAVVQWSAAAADRVRPAE</sequence>
<evidence type="ECO:0000256" key="5">
    <source>
        <dbReference type="ARBA" id="ARBA00023136"/>
    </source>
</evidence>
<evidence type="ECO:0000256" key="2">
    <source>
        <dbReference type="ARBA" id="ARBA00022475"/>
    </source>
</evidence>
<gene>
    <name evidence="8" type="ORF">ENK37_05995</name>
</gene>
<feature type="transmembrane region" description="Helical" evidence="6">
    <location>
        <begin position="66"/>
        <end position="83"/>
    </location>
</feature>
<protein>
    <submittedName>
        <fullName evidence="8">DMT family transporter</fullName>
    </submittedName>
</protein>
<keyword evidence="3 6" id="KW-0812">Transmembrane</keyword>
<evidence type="ECO:0000313" key="8">
    <source>
        <dbReference type="EMBL" id="HGY09587.1"/>
    </source>
</evidence>
<feature type="transmembrane region" description="Helical" evidence="6">
    <location>
        <begin position="256"/>
        <end position="277"/>
    </location>
</feature>
<reference evidence="8" key="1">
    <citation type="journal article" date="2020" name="mSystems">
        <title>Genome- and Community-Level Interaction Insights into Carbon Utilization and Element Cycling Functions of Hydrothermarchaeota in Hydrothermal Sediment.</title>
        <authorList>
            <person name="Zhou Z."/>
            <person name="Liu Y."/>
            <person name="Xu W."/>
            <person name="Pan J."/>
            <person name="Luo Z.H."/>
            <person name="Li M."/>
        </authorList>
    </citation>
    <scope>NUCLEOTIDE SEQUENCE [LARGE SCALE GENOMIC DNA]</scope>
    <source>
        <strain evidence="8">HyVt-570</strain>
    </source>
</reference>
<feature type="transmembrane region" description="Helical" evidence="6">
    <location>
        <begin position="114"/>
        <end position="131"/>
    </location>
</feature>
<dbReference type="PANTHER" id="PTHR42920">
    <property type="entry name" value="OS03G0707200 PROTEIN-RELATED"/>
    <property type="match status" value="1"/>
</dbReference>
<feature type="domain" description="EamA" evidence="7">
    <location>
        <begin position="138"/>
        <end position="272"/>
    </location>
</feature>
<feature type="transmembrane region" description="Helical" evidence="6">
    <location>
        <begin position="232"/>
        <end position="250"/>
    </location>
</feature>
<feature type="transmembrane region" description="Helical" evidence="6">
    <location>
        <begin position="89"/>
        <end position="107"/>
    </location>
</feature>
<evidence type="ECO:0000256" key="4">
    <source>
        <dbReference type="ARBA" id="ARBA00022989"/>
    </source>
</evidence>
<evidence type="ECO:0000256" key="3">
    <source>
        <dbReference type="ARBA" id="ARBA00022692"/>
    </source>
</evidence>
<evidence type="ECO:0000256" key="6">
    <source>
        <dbReference type="SAM" id="Phobius"/>
    </source>
</evidence>
<keyword evidence="5 6" id="KW-0472">Membrane</keyword>
<dbReference type="AlphaFoldDB" id="A0A7C4V5V2"/>
<comment type="caution">
    <text evidence="8">The sequence shown here is derived from an EMBL/GenBank/DDBJ whole genome shotgun (WGS) entry which is preliminary data.</text>
</comment>
<evidence type="ECO:0000256" key="1">
    <source>
        <dbReference type="ARBA" id="ARBA00004651"/>
    </source>
</evidence>
<dbReference type="InterPro" id="IPR000620">
    <property type="entry name" value="EamA_dom"/>
</dbReference>
<accession>A0A7C4V5V2</accession>
<dbReference type="GO" id="GO:0005886">
    <property type="term" value="C:plasma membrane"/>
    <property type="evidence" value="ECO:0007669"/>
    <property type="project" value="UniProtKB-SubCell"/>
</dbReference>
<feature type="domain" description="EamA" evidence="7">
    <location>
        <begin position="6"/>
        <end position="129"/>
    </location>
</feature>
<dbReference type="InterPro" id="IPR051258">
    <property type="entry name" value="Diverse_Substrate_Transporter"/>
</dbReference>
<proteinExistence type="predicted"/>
<dbReference type="PANTHER" id="PTHR42920:SF5">
    <property type="entry name" value="EAMA DOMAIN-CONTAINING PROTEIN"/>
    <property type="match status" value="1"/>
</dbReference>
<comment type="subcellular location">
    <subcellularLocation>
        <location evidence="1">Cell membrane</location>
        <topology evidence="1">Multi-pass membrane protein</topology>
    </subcellularLocation>
</comment>
<dbReference type="SUPFAM" id="SSF103481">
    <property type="entry name" value="Multidrug resistance efflux transporter EmrE"/>
    <property type="match status" value="2"/>
</dbReference>
<keyword evidence="4 6" id="KW-1133">Transmembrane helix</keyword>
<dbReference type="InterPro" id="IPR037185">
    <property type="entry name" value="EmrE-like"/>
</dbReference>
<feature type="transmembrane region" description="Helical" evidence="6">
    <location>
        <begin position="137"/>
        <end position="155"/>
    </location>
</feature>
<dbReference type="Pfam" id="PF00892">
    <property type="entry name" value="EamA"/>
    <property type="match status" value="2"/>
</dbReference>
<dbReference type="EMBL" id="DRPZ01000162">
    <property type="protein sequence ID" value="HGY09587.1"/>
    <property type="molecule type" value="Genomic_DNA"/>
</dbReference>
<evidence type="ECO:0000259" key="7">
    <source>
        <dbReference type="Pfam" id="PF00892"/>
    </source>
</evidence>
<name>A0A7C4V5V2_9DEIN</name>
<keyword evidence="2" id="KW-1003">Cell membrane</keyword>